<name>A0A090I9Z6_9GAMM</name>
<dbReference type="RefSeq" id="WP_045109186.1">
    <property type="nucleotide sequence ID" value="NZ_CAWQZC010000056.1"/>
</dbReference>
<dbReference type="GeneID" id="61294213"/>
<keyword evidence="6" id="KW-1185">Reference proteome</keyword>
<protein>
    <submittedName>
        <fullName evidence="5">Uncharacterized protein</fullName>
    </submittedName>
</protein>
<evidence type="ECO:0000256" key="3">
    <source>
        <dbReference type="ARBA" id="ARBA00022795"/>
    </source>
</evidence>
<dbReference type="AlphaFoldDB" id="A0A090I9Z6"/>
<evidence type="ECO:0000313" key="4">
    <source>
        <dbReference type="EMBL" id="SGY83686.1"/>
    </source>
</evidence>
<dbReference type="Proteomes" id="UP000182660">
    <property type="component" value="Unassembled WGS sequence"/>
</dbReference>
<dbReference type="Pfam" id="PF05130">
    <property type="entry name" value="FlgN"/>
    <property type="match status" value="1"/>
</dbReference>
<dbReference type="SUPFAM" id="SSF140566">
    <property type="entry name" value="FlgN-like"/>
    <property type="match status" value="1"/>
</dbReference>
<dbReference type="STRING" id="80854.MVIS_0756"/>
<keyword evidence="3" id="KW-1005">Bacterial flagellum biogenesis</keyword>
<sequence length="148" mass="16972">MSKVRQCIIALISGLKTDIKNYSRFHELLHKQQSLMQQHKNEELITLNQDHSILLETIREQAIRRKQLMYNIGVTADNAGMEKILAVLDAKSSPQVALLWEKLKQLTHNCHNQNEVNGQLLALQSELLNKVLHTQPQDEYSSNTAGEY</sequence>
<evidence type="ECO:0000256" key="2">
    <source>
        <dbReference type="ARBA" id="ARBA00007703"/>
    </source>
</evidence>
<dbReference type="EMBL" id="FPLJ01000017">
    <property type="protein sequence ID" value="SGY83686.1"/>
    <property type="molecule type" value="Genomic_DNA"/>
</dbReference>
<evidence type="ECO:0000313" key="5">
    <source>
        <dbReference type="EMBL" id="SGY84990.1"/>
    </source>
</evidence>
<dbReference type="OrthoDB" id="5600584at2"/>
<reference evidence="5 7" key="1">
    <citation type="submission" date="2016-11" db="EMBL/GenBank/DDBJ databases">
        <authorList>
            <person name="Jaros S."/>
            <person name="Januszkiewicz K."/>
            <person name="Wedrychowicz H."/>
        </authorList>
    </citation>
    <scope>NUCLEOTIDE SEQUENCE [LARGE SCALE GENOMIC DNA]</scope>
    <source>
        <strain evidence="5">NVI 5450</strain>
    </source>
</reference>
<dbReference type="InterPro" id="IPR007809">
    <property type="entry name" value="FlgN-like"/>
</dbReference>
<accession>A0A090I9Z6</accession>
<dbReference type="PATRIC" id="fig|80854.5.peg.790"/>
<dbReference type="EMBL" id="FPLD01000014">
    <property type="protein sequence ID" value="SGY84990.1"/>
    <property type="molecule type" value="Genomic_DNA"/>
</dbReference>
<comment type="similarity">
    <text evidence="2">Belongs to the FlgN family.</text>
</comment>
<comment type="function">
    <text evidence="1">Required for the efficient initiation of filament assembly.</text>
</comment>
<reference evidence="4 6" key="2">
    <citation type="submission" date="2016-11" db="EMBL/GenBank/DDBJ databases">
        <authorList>
            <person name="Klemetsen T."/>
        </authorList>
    </citation>
    <scope>NUCLEOTIDE SEQUENCE [LARGE SCALE GENOMIC DNA]</scope>
    <source>
        <strain evidence="4">MT 2528</strain>
    </source>
</reference>
<dbReference type="InterPro" id="IPR036679">
    <property type="entry name" value="FlgN-like_sf"/>
</dbReference>
<dbReference type="Proteomes" id="UP000183794">
    <property type="component" value="Unassembled WGS sequence"/>
</dbReference>
<evidence type="ECO:0000256" key="1">
    <source>
        <dbReference type="ARBA" id="ARBA00002397"/>
    </source>
</evidence>
<organism evidence="5 7">
    <name type="scientific">Moritella viscosa</name>
    <dbReference type="NCBI Taxonomy" id="80854"/>
    <lineage>
        <taxon>Bacteria</taxon>
        <taxon>Pseudomonadati</taxon>
        <taxon>Pseudomonadota</taxon>
        <taxon>Gammaproteobacteria</taxon>
        <taxon>Alteromonadales</taxon>
        <taxon>Moritellaceae</taxon>
        <taxon>Moritella</taxon>
    </lineage>
</organism>
<dbReference type="GO" id="GO:0044780">
    <property type="term" value="P:bacterial-type flagellum assembly"/>
    <property type="evidence" value="ECO:0007669"/>
    <property type="project" value="InterPro"/>
</dbReference>
<proteinExistence type="inferred from homology"/>
<dbReference type="Gene3D" id="1.20.58.300">
    <property type="entry name" value="FlgN-like"/>
    <property type="match status" value="1"/>
</dbReference>
<evidence type="ECO:0000313" key="7">
    <source>
        <dbReference type="Proteomes" id="UP000183794"/>
    </source>
</evidence>
<evidence type="ECO:0000313" key="6">
    <source>
        <dbReference type="Proteomes" id="UP000182660"/>
    </source>
</evidence>
<gene>
    <name evidence="4" type="ORF">MT2528_0479</name>
    <name evidence="5" type="ORF">NVI5450_0463</name>
</gene>
<dbReference type="HOGENOM" id="CLU_143532_0_0_6"/>
<dbReference type="KEGG" id="mvs:MVIS_0756"/>